<gene>
    <name evidence="2" type="ORF">OKIOD_LOCUS11391</name>
</gene>
<evidence type="ECO:0000256" key="1">
    <source>
        <dbReference type="SAM" id="MobiDB-lite"/>
    </source>
</evidence>
<sequence>MESDPLLALAEDARTFGNCHKRTPRSAPSSGEVLATMAQHFKTALERARQQIHLSNQQNRVLVNEAKTKDRIIHAEQLTSNRLLEDKKSLLLSLAESREQILALEARVQSLESALEKSETKRTKNSSESHHTPTNAKPKTNQPRESEKGDGAPPLPPKTITKKKSMKGSSDQINRPRQHSTLSSSNSRAAPELPEKRRSANSIRPKS</sequence>
<organism evidence="2 3">
    <name type="scientific">Oikopleura dioica</name>
    <name type="common">Tunicate</name>
    <dbReference type="NCBI Taxonomy" id="34765"/>
    <lineage>
        <taxon>Eukaryota</taxon>
        <taxon>Metazoa</taxon>
        <taxon>Chordata</taxon>
        <taxon>Tunicata</taxon>
        <taxon>Appendicularia</taxon>
        <taxon>Copelata</taxon>
        <taxon>Oikopleuridae</taxon>
        <taxon>Oikopleura</taxon>
    </lineage>
</organism>
<accession>A0ABN7SRN0</accession>
<evidence type="ECO:0000313" key="3">
    <source>
        <dbReference type="Proteomes" id="UP001158576"/>
    </source>
</evidence>
<feature type="compositionally biased region" description="Polar residues" evidence="1">
    <location>
        <begin position="167"/>
        <end position="188"/>
    </location>
</feature>
<name>A0ABN7SRN0_OIKDI</name>
<evidence type="ECO:0000313" key="2">
    <source>
        <dbReference type="EMBL" id="CAG5105980.1"/>
    </source>
</evidence>
<dbReference type="EMBL" id="OU015566">
    <property type="protein sequence ID" value="CAG5105980.1"/>
    <property type="molecule type" value="Genomic_DNA"/>
</dbReference>
<dbReference type="Proteomes" id="UP001158576">
    <property type="component" value="Chromosome 1"/>
</dbReference>
<proteinExistence type="predicted"/>
<reference evidence="2 3" key="1">
    <citation type="submission" date="2021-04" db="EMBL/GenBank/DDBJ databases">
        <authorList>
            <person name="Bliznina A."/>
        </authorList>
    </citation>
    <scope>NUCLEOTIDE SEQUENCE [LARGE SCALE GENOMIC DNA]</scope>
</reference>
<protein>
    <submittedName>
        <fullName evidence="2">Oidioi.mRNA.OKI2018_I69.chr1.g2626.t1.cds</fullName>
    </submittedName>
</protein>
<feature type="compositionally biased region" description="Basic and acidic residues" evidence="1">
    <location>
        <begin position="115"/>
        <end position="131"/>
    </location>
</feature>
<keyword evidence="3" id="KW-1185">Reference proteome</keyword>
<feature type="compositionally biased region" description="Polar residues" evidence="1">
    <location>
        <begin position="132"/>
        <end position="141"/>
    </location>
</feature>
<feature type="region of interest" description="Disordered" evidence="1">
    <location>
        <begin position="115"/>
        <end position="207"/>
    </location>
</feature>